<evidence type="ECO:0000313" key="3">
    <source>
        <dbReference type="Proteomes" id="UP000032722"/>
    </source>
</evidence>
<dbReference type="PANTHER" id="PTHR33434:SF2">
    <property type="entry name" value="FATTY ACID-BINDING PROTEIN TM_1468"/>
    <property type="match status" value="1"/>
</dbReference>
<dbReference type="HOGENOM" id="CLU_048251_3_0_14"/>
<accession>A0A0D5ZKI6</accession>
<name>A0A0D5ZKI6_9BACT</name>
<protein>
    <recommendedName>
        <fullName evidence="4">Fatty acid-binding protein DegV-like protein</fullName>
    </recommendedName>
</protein>
<dbReference type="SUPFAM" id="SSF82549">
    <property type="entry name" value="DAK1/DegV-like"/>
    <property type="match status" value="1"/>
</dbReference>
<dbReference type="GO" id="GO:0008289">
    <property type="term" value="F:lipid binding"/>
    <property type="evidence" value="ECO:0007669"/>
    <property type="project" value="UniProtKB-KW"/>
</dbReference>
<dbReference type="Pfam" id="PF02645">
    <property type="entry name" value="DegV"/>
    <property type="match status" value="1"/>
</dbReference>
<reference evidence="2 3" key="1">
    <citation type="journal article" date="2015" name="Genome Announc.">
        <title>Complete Genome Sequence of Mycoplasma meleagridis, a Possible Emerging Pathogen in Chickens.</title>
        <authorList>
            <person name="Abolnik C."/>
        </authorList>
    </citation>
    <scope>NUCLEOTIDE SEQUENCE [LARGE SCALE GENOMIC DNA]</scope>
    <source>
        <strain evidence="2 3">B2096 8B</strain>
    </source>
</reference>
<proteinExistence type="predicted"/>
<dbReference type="InterPro" id="IPR043168">
    <property type="entry name" value="DegV_C"/>
</dbReference>
<dbReference type="Gene3D" id="3.30.1180.10">
    <property type="match status" value="1"/>
</dbReference>
<dbReference type="PANTHER" id="PTHR33434">
    <property type="entry name" value="DEGV DOMAIN-CONTAINING PROTEIN DR_1986-RELATED"/>
    <property type="match status" value="1"/>
</dbReference>
<dbReference type="InterPro" id="IPR003797">
    <property type="entry name" value="DegV"/>
</dbReference>
<gene>
    <name evidence="2" type="ORF">VO56_02825</name>
</gene>
<evidence type="ECO:0008006" key="4">
    <source>
        <dbReference type="Google" id="ProtNLM"/>
    </source>
</evidence>
<keyword evidence="1" id="KW-0446">Lipid-binding</keyword>
<evidence type="ECO:0000313" key="2">
    <source>
        <dbReference type="EMBL" id="AKA50155.1"/>
    </source>
</evidence>
<dbReference type="PATRIC" id="fig|29556.3.peg.559"/>
<dbReference type="PROSITE" id="PS51482">
    <property type="entry name" value="DEGV"/>
    <property type="match status" value="1"/>
</dbReference>
<sequence>MKNTIIILDSSSGLDAQKAKEIGFEFLPLQIDIDGTTYKDGIDIKSDNLFDIFTLDSKVAKTSSTPLGYIQSLFEKLSTEYENVVYFPISTHLSSQYKIAKNLESEIKNLHVIESQDIAHLIIIKAFRLKALLEQGMNIEQAVAEVQKWDENFDVTLIPKYNDYLVKGGRLHPAAAALAKLFKIVPLIKFEKGQLLKEGKGRVFLKAVFNSIDDKASKVDNLKDYDFILLHSNNSEISKVKQYIQEKYNLDVYTGNIPSVVSIHTGPEAVVVILTKKIAREVKAVL</sequence>
<dbReference type="Proteomes" id="UP000032722">
    <property type="component" value="Chromosome"/>
</dbReference>
<organism evidence="3">
    <name type="scientific">Mycoplasmopsis gallinacea</name>
    <dbReference type="NCBI Taxonomy" id="29556"/>
    <lineage>
        <taxon>Bacteria</taxon>
        <taxon>Bacillati</taxon>
        <taxon>Mycoplasmatota</taxon>
        <taxon>Mycoplasmoidales</taxon>
        <taxon>Metamycoplasmataceae</taxon>
        <taxon>Mycoplasmopsis</taxon>
    </lineage>
</organism>
<dbReference type="EMBL" id="CP011021">
    <property type="protein sequence ID" value="AKA50155.1"/>
    <property type="molecule type" value="Genomic_DNA"/>
</dbReference>
<evidence type="ECO:0000256" key="1">
    <source>
        <dbReference type="ARBA" id="ARBA00023121"/>
    </source>
</evidence>
<dbReference type="Gene3D" id="3.40.50.10170">
    <property type="match status" value="1"/>
</dbReference>
<dbReference type="NCBIfam" id="TIGR00762">
    <property type="entry name" value="DegV"/>
    <property type="match status" value="1"/>
</dbReference>
<dbReference type="KEGG" id="mgb:VO56_02825"/>
<dbReference type="InterPro" id="IPR050270">
    <property type="entry name" value="DegV_domain_contain"/>
</dbReference>
<dbReference type="AlphaFoldDB" id="A0A0D5ZKI6"/>